<dbReference type="Pfam" id="PF00482">
    <property type="entry name" value="T2SSF"/>
    <property type="match status" value="2"/>
</dbReference>
<name>A0ABU6NUZ1_9BACI</name>
<sequence length="344" mass="40662">MKIKKSWKVKDQANFLKRLSDLLERGYTLNEGLTFLQLNETGTRKEELFICIQRLAKGDSLRAALTELQFHRDVLSYLYFAEQHGDLQFALKESSGMLMKKMIQMDKLMKLLRYPIFLLFTIIIILSIVNTVIMPQFQQLFGTMNIEPSFFSVFLLTVFDLFKWLFFILLFFILCLGLYYFFDFKKKQADDQMSILLNIPIFNKLLRMFNSYFFAVQLSNLLRGGLSIFESLTIFKKQNMLPFFKMEAAFIIEQLRKGERLESIMEENHFYERELGHVILHGQANGQLARELYTYSQFIIDQLEAKILKMITVIQPTIYILVGLVILFVYLSMLLPMYEMIEHI</sequence>
<dbReference type="PANTHER" id="PTHR30012:SF0">
    <property type="entry name" value="TYPE II SECRETION SYSTEM PROTEIN F-RELATED"/>
    <property type="match status" value="1"/>
</dbReference>
<evidence type="ECO:0000313" key="9">
    <source>
        <dbReference type="EMBL" id="MED4400919.1"/>
    </source>
</evidence>
<feature type="domain" description="Type II secretion system protein GspF" evidence="8">
    <location>
        <begin position="15"/>
        <end position="135"/>
    </location>
</feature>
<dbReference type="PANTHER" id="PTHR30012">
    <property type="entry name" value="GENERAL SECRETION PATHWAY PROTEIN"/>
    <property type="match status" value="1"/>
</dbReference>
<evidence type="ECO:0000259" key="8">
    <source>
        <dbReference type="Pfam" id="PF00482"/>
    </source>
</evidence>
<keyword evidence="3" id="KW-1003">Cell membrane</keyword>
<feature type="transmembrane region" description="Helical" evidence="7">
    <location>
        <begin position="318"/>
        <end position="338"/>
    </location>
</feature>
<proteinExistence type="inferred from homology"/>
<evidence type="ECO:0000256" key="6">
    <source>
        <dbReference type="ARBA" id="ARBA00023136"/>
    </source>
</evidence>
<feature type="transmembrane region" description="Helical" evidence="7">
    <location>
        <begin position="153"/>
        <end position="182"/>
    </location>
</feature>
<gene>
    <name evidence="9" type="primary">comGB</name>
    <name evidence="9" type="ORF">P9271_06185</name>
</gene>
<dbReference type="InterPro" id="IPR042094">
    <property type="entry name" value="T2SS_GspF_sf"/>
</dbReference>
<protein>
    <submittedName>
        <fullName evidence="9">Competence type IV pilus assembly protein ComGB</fullName>
    </submittedName>
</protein>
<organism evidence="9 10">
    <name type="scientific">Metabacillus fastidiosus</name>
    <dbReference type="NCBI Taxonomy" id="1458"/>
    <lineage>
        <taxon>Bacteria</taxon>
        <taxon>Bacillati</taxon>
        <taxon>Bacillota</taxon>
        <taxon>Bacilli</taxon>
        <taxon>Bacillales</taxon>
        <taxon>Bacillaceae</taxon>
        <taxon>Metabacillus</taxon>
    </lineage>
</organism>
<dbReference type="EMBL" id="JARTFS010000005">
    <property type="protein sequence ID" value="MED4400919.1"/>
    <property type="molecule type" value="Genomic_DNA"/>
</dbReference>
<reference evidence="9 10" key="1">
    <citation type="submission" date="2023-03" db="EMBL/GenBank/DDBJ databases">
        <title>Bacillus Genome Sequencing.</title>
        <authorList>
            <person name="Dunlap C."/>
        </authorList>
    </citation>
    <scope>NUCLEOTIDE SEQUENCE [LARGE SCALE GENOMIC DNA]</scope>
    <source>
        <strain evidence="9 10">NRS-1717</strain>
    </source>
</reference>
<dbReference type="Gene3D" id="1.20.81.30">
    <property type="entry name" value="Type II secretion system (T2SS), domain F"/>
    <property type="match status" value="2"/>
</dbReference>
<keyword evidence="5 7" id="KW-1133">Transmembrane helix</keyword>
<keyword evidence="6 7" id="KW-0472">Membrane</keyword>
<evidence type="ECO:0000256" key="2">
    <source>
        <dbReference type="ARBA" id="ARBA00005745"/>
    </source>
</evidence>
<keyword evidence="4 7" id="KW-0812">Transmembrane</keyword>
<dbReference type="Proteomes" id="UP001342826">
    <property type="component" value="Unassembled WGS sequence"/>
</dbReference>
<evidence type="ECO:0000313" key="10">
    <source>
        <dbReference type="Proteomes" id="UP001342826"/>
    </source>
</evidence>
<accession>A0ABU6NUZ1</accession>
<dbReference type="InterPro" id="IPR018076">
    <property type="entry name" value="T2SS_GspF_dom"/>
</dbReference>
<evidence type="ECO:0000256" key="1">
    <source>
        <dbReference type="ARBA" id="ARBA00004651"/>
    </source>
</evidence>
<dbReference type="NCBIfam" id="NF041012">
    <property type="entry name" value="T4P_ComGB"/>
    <property type="match status" value="1"/>
</dbReference>
<evidence type="ECO:0000256" key="5">
    <source>
        <dbReference type="ARBA" id="ARBA00022989"/>
    </source>
</evidence>
<dbReference type="GeneID" id="301139501"/>
<dbReference type="PRINTS" id="PR00812">
    <property type="entry name" value="BCTERIALGSPF"/>
</dbReference>
<feature type="transmembrane region" description="Helical" evidence="7">
    <location>
        <begin position="111"/>
        <end position="133"/>
    </location>
</feature>
<dbReference type="InterPro" id="IPR047692">
    <property type="entry name" value="T4P_ComGB"/>
</dbReference>
<comment type="subcellular location">
    <subcellularLocation>
        <location evidence="1">Cell membrane</location>
        <topology evidence="1">Multi-pass membrane protein</topology>
    </subcellularLocation>
</comment>
<feature type="domain" description="Type II secretion system protein GspF" evidence="8">
    <location>
        <begin position="214"/>
        <end position="336"/>
    </location>
</feature>
<evidence type="ECO:0000256" key="4">
    <source>
        <dbReference type="ARBA" id="ARBA00022692"/>
    </source>
</evidence>
<evidence type="ECO:0000256" key="7">
    <source>
        <dbReference type="SAM" id="Phobius"/>
    </source>
</evidence>
<dbReference type="InterPro" id="IPR003004">
    <property type="entry name" value="GspF/PilC"/>
</dbReference>
<comment type="similarity">
    <text evidence="2">Belongs to the GSP F family.</text>
</comment>
<evidence type="ECO:0000256" key="3">
    <source>
        <dbReference type="ARBA" id="ARBA00022475"/>
    </source>
</evidence>
<comment type="caution">
    <text evidence="9">The sequence shown here is derived from an EMBL/GenBank/DDBJ whole genome shotgun (WGS) entry which is preliminary data.</text>
</comment>
<keyword evidence="10" id="KW-1185">Reference proteome</keyword>
<dbReference type="RefSeq" id="WP_066225119.1">
    <property type="nucleotide sequence ID" value="NZ_JARTFQ010000007.1"/>
</dbReference>